<dbReference type="OrthoDB" id="8117402at2759"/>
<gene>
    <name evidence="7" type="ORF">CPB84DRAFT_1746959</name>
</gene>
<feature type="region of interest" description="Disordered" evidence="5">
    <location>
        <begin position="414"/>
        <end position="437"/>
    </location>
</feature>
<evidence type="ECO:0000256" key="4">
    <source>
        <dbReference type="PROSITE-ProRule" id="PRU00042"/>
    </source>
</evidence>
<dbReference type="PROSITE" id="PS00028">
    <property type="entry name" value="ZINC_FINGER_C2H2_1"/>
    <property type="match status" value="1"/>
</dbReference>
<feature type="compositionally biased region" description="Basic and acidic residues" evidence="5">
    <location>
        <begin position="579"/>
        <end position="593"/>
    </location>
</feature>
<name>A0A9P5NLR5_GYMJU</name>
<proteinExistence type="predicted"/>
<feature type="domain" description="C2H2-type" evidence="6">
    <location>
        <begin position="524"/>
        <end position="551"/>
    </location>
</feature>
<evidence type="ECO:0000256" key="1">
    <source>
        <dbReference type="ARBA" id="ARBA00022723"/>
    </source>
</evidence>
<dbReference type="PANTHER" id="PTHR23235">
    <property type="entry name" value="KRUEPPEL-LIKE TRANSCRIPTION FACTOR"/>
    <property type="match status" value="1"/>
</dbReference>
<dbReference type="SUPFAM" id="SSF57667">
    <property type="entry name" value="beta-beta-alpha zinc fingers"/>
    <property type="match status" value="1"/>
</dbReference>
<dbReference type="GO" id="GO:0008270">
    <property type="term" value="F:zinc ion binding"/>
    <property type="evidence" value="ECO:0007669"/>
    <property type="project" value="UniProtKB-KW"/>
</dbReference>
<dbReference type="PROSITE" id="PS50157">
    <property type="entry name" value="ZINC_FINGER_C2H2_2"/>
    <property type="match status" value="2"/>
</dbReference>
<evidence type="ECO:0000259" key="6">
    <source>
        <dbReference type="PROSITE" id="PS50157"/>
    </source>
</evidence>
<dbReference type="Gene3D" id="3.30.160.60">
    <property type="entry name" value="Classic Zinc Finger"/>
    <property type="match status" value="2"/>
</dbReference>
<dbReference type="AlphaFoldDB" id="A0A9P5NLR5"/>
<protein>
    <recommendedName>
        <fullName evidence="6">C2H2-type domain-containing protein</fullName>
    </recommendedName>
</protein>
<evidence type="ECO:0000256" key="2">
    <source>
        <dbReference type="ARBA" id="ARBA00022771"/>
    </source>
</evidence>
<keyword evidence="8" id="KW-1185">Reference proteome</keyword>
<feature type="domain" description="C2H2-type" evidence="6">
    <location>
        <begin position="494"/>
        <end position="523"/>
    </location>
</feature>
<organism evidence="7 8">
    <name type="scientific">Gymnopilus junonius</name>
    <name type="common">Spectacular rustgill mushroom</name>
    <name type="synonym">Gymnopilus spectabilis subsp. junonius</name>
    <dbReference type="NCBI Taxonomy" id="109634"/>
    <lineage>
        <taxon>Eukaryota</taxon>
        <taxon>Fungi</taxon>
        <taxon>Dikarya</taxon>
        <taxon>Basidiomycota</taxon>
        <taxon>Agaricomycotina</taxon>
        <taxon>Agaricomycetes</taxon>
        <taxon>Agaricomycetidae</taxon>
        <taxon>Agaricales</taxon>
        <taxon>Agaricineae</taxon>
        <taxon>Hymenogastraceae</taxon>
        <taxon>Gymnopilus</taxon>
    </lineage>
</organism>
<keyword evidence="3" id="KW-0862">Zinc</keyword>
<sequence>MASLHTDSIYQDFSPNALTLPDFLTPPFHLSYPMITTPLMLPRDWPDHCFSPSAGALCDTFDFQSNHLESAQLDSGLTSPIPGLGIRNVDLPEAAEAKDHGIFELSGVFIQDIDNCNLHNSVSNALGHRTNISDNIVSMAGSTAPLGSSWSFSSILRAAELADDQTSTDLQSSFSCKTSLGESASQLSGNSDVEVTFSLERLSAATGLSLAEIVAEISATAEATLKKISDNNIGQDASCLSNDYQWLDGFDSRSHTLTWPDKSQNSISSLRDDGQFDDASWNSMGVNPSDILPVSVSPTPSNNLHGNIFLIHPDDIPRPPSERLTEKTVIGSPVRSKAENTGLALDQISDEALKPGSPYQAPSNLPLKREHQDFCMVSDDDVSVFESPSSSEYSPALQSLGGKRPRFAKTISRVTRGSGKENPPGSPKESALQSLPPIDLGTPVFDAHRGIDIEELKTKAERYRLRNQGRDYDKRWLISFAGKLSARGELVDEFRCYVAGCKQSNKRRDHILIHVGAHLDQRPFKCMHCSSRFLRKNECKRHELSHTGIRPFSCHLCPSPATTFVRQDLLKRHMKRTHRMDTKGDKENVEIRRPSKRARY</sequence>
<dbReference type="GO" id="GO:0000978">
    <property type="term" value="F:RNA polymerase II cis-regulatory region sequence-specific DNA binding"/>
    <property type="evidence" value="ECO:0007669"/>
    <property type="project" value="TreeGrafter"/>
</dbReference>
<dbReference type="Proteomes" id="UP000724874">
    <property type="component" value="Unassembled WGS sequence"/>
</dbReference>
<dbReference type="GO" id="GO:0000981">
    <property type="term" value="F:DNA-binding transcription factor activity, RNA polymerase II-specific"/>
    <property type="evidence" value="ECO:0007669"/>
    <property type="project" value="TreeGrafter"/>
</dbReference>
<keyword evidence="1" id="KW-0479">Metal-binding</keyword>
<dbReference type="SMART" id="SM00355">
    <property type="entry name" value="ZnF_C2H2"/>
    <property type="match status" value="3"/>
</dbReference>
<keyword evidence="2 4" id="KW-0863">Zinc-finger</keyword>
<dbReference type="InterPro" id="IPR036236">
    <property type="entry name" value="Znf_C2H2_sf"/>
</dbReference>
<evidence type="ECO:0000256" key="5">
    <source>
        <dbReference type="SAM" id="MobiDB-lite"/>
    </source>
</evidence>
<evidence type="ECO:0000256" key="3">
    <source>
        <dbReference type="ARBA" id="ARBA00022833"/>
    </source>
</evidence>
<evidence type="ECO:0000313" key="7">
    <source>
        <dbReference type="EMBL" id="KAF8901675.1"/>
    </source>
</evidence>
<dbReference type="InterPro" id="IPR013087">
    <property type="entry name" value="Znf_C2H2_type"/>
</dbReference>
<dbReference type="EMBL" id="JADNYJ010000040">
    <property type="protein sequence ID" value="KAF8901675.1"/>
    <property type="molecule type" value="Genomic_DNA"/>
</dbReference>
<accession>A0A9P5NLR5</accession>
<reference evidence="7" key="1">
    <citation type="submission" date="2020-11" db="EMBL/GenBank/DDBJ databases">
        <authorList>
            <consortium name="DOE Joint Genome Institute"/>
            <person name="Ahrendt S."/>
            <person name="Riley R."/>
            <person name="Andreopoulos W."/>
            <person name="LaButti K."/>
            <person name="Pangilinan J."/>
            <person name="Ruiz-duenas F.J."/>
            <person name="Barrasa J.M."/>
            <person name="Sanchez-Garcia M."/>
            <person name="Camarero S."/>
            <person name="Miyauchi S."/>
            <person name="Serrano A."/>
            <person name="Linde D."/>
            <person name="Babiker R."/>
            <person name="Drula E."/>
            <person name="Ayuso-Fernandez I."/>
            <person name="Pacheco R."/>
            <person name="Padilla G."/>
            <person name="Ferreira P."/>
            <person name="Barriuso J."/>
            <person name="Kellner H."/>
            <person name="Castanera R."/>
            <person name="Alfaro M."/>
            <person name="Ramirez L."/>
            <person name="Pisabarro A.G."/>
            <person name="Kuo A."/>
            <person name="Tritt A."/>
            <person name="Lipzen A."/>
            <person name="He G."/>
            <person name="Yan M."/>
            <person name="Ng V."/>
            <person name="Cullen D."/>
            <person name="Martin F."/>
            <person name="Rosso M.-N."/>
            <person name="Henrissat B."/>
            <person name="Hibbett D."/>
            <person name="Martinez A.T."/>
            <person name="Grigoriev I.V."/>
        </authorList>
    </citation>
    <scope>NUCLEOTIDE SEQUENCE</scope>
    <source>
        <strain evidence="7">AH 44721</strain>
    </source>
</reference>
<feature type="region of interest" description="Disordered" evidence="5">
    <location>
        <begin position="574"/>
        <end position="600"/>
    </location>
</feature>
<dbReference type="PANTHER" id="PTHR23235:SF120">
    <property type="entry name" value="KRUPPEL-LIKE FACTOR 15"/>
    <property type="match status" value="1"/>
</dbReference>
<evidence type="ECO:0000313" key="8">
    <source>
        <dbReference type="Proteomes" id="UP000724874"/>
    </source>
</evidence>
<comment type="caution">
    <text evidence="7">The sequence shown here is derived from an EMBL/GenBank/DDBJ whole genome shotgun (WGS) entry which is preliminary data.</text>
</comment>